<dbReference type="AlphaFoldDB" id="A0A6J4V4E1"/>
<accession>A0A6J4V4E1</accession>
<evidence type="ECO:0000313" key="1">
    <source>
        <dbReference type="EMBL" id="CAA9569191.1"/>
    </source>
</evidence>
<organism evidence="1">
    <name type="scientific">uncultured Synechococcales cyanobacterium</name>
    <dbReference type="NCBI Taxonomy" id="1936017"/>
    <lineage>
        <taxon>Bacteria</taxon>
        <taxon>Bacillati</taxon>
        <taxon>Cyanobacteriota</taxon>
        <taxon>Cyanophyceae</taxon>
        <taxon>Synechococcales</taxon>
        <taxon>environmental samples</taxon>
    </lineage>
</organism>
<dbReference type="EMBL" id="CADCWO010000079">
    <property type="protein sequence ID" value="CAA9569191.1"/>
    <property type="molecule type" value="Genomic_DNA"/>
</dbReference>
<proteinExistence type="predicted"/>
<sequence length="255" mass="28934">MPLSNLTHDHKSVGAWNNRGLVRKKLDDFIGALRDFTEVLWLQSTSAGASRQQNQPALTDMSDEEYAAALVAGFVPETGEQLFSRLHIRELIEEYQEAEGKQRESLLYLIGEEGGVITVEDAEEIYMQVAPKLLEHHCRKVEQFINQQLQTLIDPCPEVHCELHGQIAIFIHQRTELGIVRYGYSLSHTEWLTPGSTPGESFTEPKVEGDAEFERVLGNARSAVLDHNLRFIRSRLHEHILSGDYAPYPLHSYNS</sequence>
<protein>
    <submittedName>
        <fullName evidence="1">Uncharacterized protein</fullName>
    </submittedName>
</protein>
<reference evidence="1" key="1">
    <citation type="submission" date="2020-02" db="EMBL/GenBank/DDBJ databases">
        <authorList>
            <person name="Meier V. D."/>
        </authorList>
    </citation>
    <scope>NUCLEOTIDE SEQUENCE</scope>
    <source>
        <strain evidence="1">AVDCRST_MAG81</strain>
    </source>
</reference>
<gene>
    <name evidence="1" type="ORF">AVDCRST_MAG81-1413</name>
</gene>
<name>A0A6J4V4E1_9CYAN</name>